<feature type="transmembrane region" description="Helical" evidence="2">
    <location>
        <begin position="76"/>
        <end position="93"/>
    </location>
</feature>
<feature type="region of interest" description="Disordered" evidence="1">
    <location>
        <begin position="131"/>
        <end position="150"/>
    </location>
</feature>
<gene>
    <name evidence="3" type="ORF">H8L32_25385</name>
</gene>
<proteinExistence type="predicted"/>
<feature type="transmembrane region" description="Helical" evidence="2">
    <location>
        <begin position="15"/>
        <end position="35"/>
    </location>
</feature>
<evidence type="ECO:0000256" key="2">
    <source>
        <dbReference type="SAM" id="Phobius"/>
    </source>
</evidence>
<keyword evidence="4" id="KW-1185">Reference proteome</keyword>
<name>A0ABR6ZYA1_9BURK</name>
<dbReference type="Proteomes" id="UP000650424">
    <property type="component" value="Unassembled WGS sequence"/>
</dbReference>
<feature type="transmembrane region" description="Helical" evidence="2">
    <location>
        <begin position="105"/>
        <end position="122"/>
    </location>
</feature>
<reference evidence="3 4" key="1">
    <citation type="submission" date="2020-08" db="EMBL/GenBank/DDBJ databases">
        <title>Novel species isolated from subtropical streams in China.</title>
        <authorList>
            <person name="Lu H."/>
        </authorList>
    </citation>
    <scope>NUCLEOTIDE SEQUENCE [LARGE SCALE GENOMIC DNA]</scope>
    <source>
        <strain evidence="3 4">CY18W</strain>
    </source>
</reference>
<evidence type="ECO:0000313" key="4">
    <source>
        <dbReference type="Proteomes" id="UP000650424"/>
    </source>
</evidence>
<evidence type="ECO:0000256" key="1">
    <source>
        <dbReference type="SAM" id="MobiDB-lite"/>
    </source>
</evidence>
<feature type="transmembrane region" description="Helical" evidence="2">
    <location>
        <begin position="47"/>
        <end position="64"/>
    </location>
</feature>
<dbReference type="RefSeq" id="WP_186950663.1">
    <property type="nucleotide sequence ID" value="NZ_JACOGF010000020.1"/>
</dbReference>
<protein>
    <submittedName>
        <fullName evidence="3">Uncharacterized protein</fullName>
    </submittedName>
</protein>
<comment type="caution">
    <text evidence="3">The sequence shown here is derived from an EMBL/GenBank/DDBJ whole genome shotgun (WGS) entry which is preliminary data.</text>
</comment>
<organism evidence="3 4">
    <name type="scientific">Undibacterium hunanense</name>
    <dbReference type="NCBI Taxonomy" id="2762292"/>
    <lineage>
        <taxon>Bacteria</taxon>
        <taxon>Pseudomonadati</taxon>
        <taxon>Pseudomonadota</taxon>
        <taxon>Betaproteobacteria</taxon>
        <taxon>Burkholderiales</taxon>
        <taxon>Oxalobacteraceae</taxon>
        <taxon>Undibacterium</taxon>
    </lineage>
</organism>
<keyword evidence="2" id="KW-1133">Transmembrane helix</keyword>
<dbReference type="EMBL" id="JACOGF010000020">
    <property type="protein sequence ID" value="MBC3920824.1"/>
    <property type="molecule type" value="Genomic_DNA"/>
</dbReference>
<evidence type="ECO:0000313" key="3">
    <source>
        <dbReference type="EMBL" id="MBC3920824.1"/>
    </source>
</evidence>
<keyword evidence="2" id="KW-0472">Membrane</keyword>
<sequence length="314" mass="35199">MQKTVQNDQPLTSNAVVIAKLLCISLLLFGALRLARTIMSPNSDSSDMMYILIFCIGGGMGLWANSYDSPTSRRLFAIFFNVLCLMTLMSNFSPRNSQIHLIPRWQILWFGLVFVMNIYVLARGKKIHAEPKQVAEEGETGQEAAESSARDHHFTMTRMVLQGLLQGEKGALFVNNLKNKGRVIFANIWDAFGKREIKDPAKIIPSKEIEVYVDKTTSGKEIVTIKMPRPVARNETYFVAIVEDEQPGSYYTYSLELSIMPNTGKMFTMLTGIRNGHRANFGIGPAPDKNAFVETISGMLDTPKEPQTMMQMPT</sequence>
<accession>A0ABR6ZYA1</accession>
<keyword evidence="2" id="KW-0812">Transmembrane</keyword>